<dbReference type="InterPro" id="IPR019380">
    <property type="entry name" value="Casein_kinase_sb_PP28"/>
</dbReference>
<dbReference type="AlphaFoldDB" id="B6T0M4"/>
<dbReference type="ExpressionAtlas" id="B6T0M4">
    <property type="expression patterns" value="baseline and differential"/>
</dbReference>
<evidence type="ECO:0000313" key="3">
    <source>
        <dbReference type="EMBL" id="ACG30657.1"/>
    </source>
</evidence>
<dbReference type="EMBL" id="EU958539">
    <property type="protein sequence ID" value="ACG30657.1"/>
    <property type="molecule type" value="mRNA"/>
</dbReference>
<accession>B6T0M4</accession>
<protein>
    <submittedName>
        <fullName evidence="3">Heat-and acid-stable phosphoprotein</fullName>
    </submittedName>
</protein>
<reference evidence="3" key="1">
    <citation type="journal article" date="2009" name="Plant Mol. Biol.">
        <title>Insights into corn genes derived from large-scale cDNA sequencing.</title>
        <authorList>
            <person name="Alexandrov N.N."/>
            <person name="Brover V.V."/>
            <person name="Freidin S."/>
            <person name="Troukhan M.E."/>
            <person name="Tatarinova T.V."/>
            <person name="Zhang H."/>
            <person name="Swaller T.J."/>
            <person name="Lu Y.P."/>
            <person name="Bouck J."/>
            <person name="Flavell R.B."/>
            <person name="Feldmann K.A."/>
        </authorList>
    </citation>
    <scope>NUCLEOTIDE SEQUENCE</scope>
</reference>
<dbReference type="PANTHER" id="PTHR22055">
    <property type="entry name" value="28 KDA HEAT- AND ACID-STABLE PHOSPHOPROTEIN PDGF-ASSOCIATED PROTEIN"/>
    <property type="match status" value="1"/>
</dbReference>
<feature type="compositionally biased region" description="Basic and acidic residues" evidence="1">
    <location>
        <begin position="35"/>
        <end position="48"/>
    </location>
</feature>
<feature type="region of interest" description="Disordered" evidence="1">
    <location>
        <begin position="1"/>
        <end position="60"/>
    </location>
</feature>
<sequence>MAKGRFKHKPTGERSFSSPEDIAAGTSAGRPKTFAKHDEKDVYSRRGEPEEESEDFMKPKHKGIEGLIEIENPNLVKTKNVKAKDIDIGKPTDMSRREREDLDKQKSHERHMKLQEQGKTEQARKDLEHAVLILSFLLA</sequence>
<proteinExistence type="evidence at transcript level"/>
<evidence type="ECO:0000259" key="2">
    <source>
        <dbReference type="Pfam" id="PF10252"/>
    </source>
</evidence>
<feature type="domain" description="Casein kinase substrate phosphoprotein PP28" evidence="2">
    <location>
        <begin position="72"/>
        <end position="129"/>
    </location>
</feature>
<evidence type="ECO:0000256" key="1">
    <source>
        <dbReference type="SAM" id="MobiDB-lite"/>
    </source>
</evidence>
<organism evidence="3">
    <name type="scientific">Zea mays</name>
    <name type="common">Maize</name>
    <dbReference type="NCBI Taxonomy" id="4577"/>
    <lineage>
        <taxon>Eukaryota</taxon>
        <taxon>Viridiplantae</taxon>
        <taxon>Streptophyta</taxon>
        <taxon>Embryophyta</taxon>
        <taxon>Tracheophyta</taxon>
        <taxon>Spermatophyta</taxon>
        <taxon>Magnoliopsida</taxon>
        <taxon>Liliopsida</taxon>
        <taxon>Poales</taxon>
        <taxon>Poaceae</taxon>
        <taxon>PACMAD clade</taxon>
        <taxon>Panicoideae</taxon>
        <taxon>Andropogonodae</taxon>
        <taxon>Andropogoneae</taxon>
        <taxon>Tripsacinae</taxon>
        <taxon>Zea</taxon>
    </lineage>
</organism>
<feature type="region of interest" description="Disordered" evidence="1">
    <location>
        <begin position="86"/>
        <end position="123"/>
    </location>
</feature>
<name>B6T0M4_MAIZE</name>
<dbReference type="Pfam" id="PF10252">
    <property type="entry name" value="PP28"/>
    <property type="match status" value="1"/>
</dbReference>
<dbReference type="InterPro" id="IPR039876">
    <property type="entry name" value="HAP28"/>
</dbReference>